<dbReference type="AlphaFoldDB" id="A0A0K9Q6H5"/>
<organism evidence="5 6">
    <name type="scientific">Zostera marina</name>
    <name type="common">Eelgrass</name>
    <dbReference type="NCBI Taxonomy" id="29655"/>
    <lineage>
        <taxon>Eukaryota</taxon>
        <taxon>Viridiplantae</taxon>
        <taxon>Streptophyta</taxon>
        <taxon>Embryophyta</taxon>
        <taxon>Tracheophyta</taxon>
        <taxon>Spermatophyta</taxon>
        <taxon>Magnoliopsida</taxon>
        <taxon>Liliopsida</taxon>
        <taxon>Zosteraceae</taxon>
        <taxon>Zostera</taxon>
    </lineage>
</organism>
<dbReference type="STRING" id="29655.A0A0K9Q6H5"/>
<dbReference type="OrthoDB" id="665505at2759"/>
<keyword evidence="3 4" id="KW-0964">Secreted</keyword>
<reference evidence="6" key="1">
    <citation type="journal article" date="2016" name="Nature">
        <title>The genome of the seagrass Zostera marina reveals angiosperm adaptation to the sea.</title>
        <authorList>
            <person name="Olsen J.L."/>
            <person name="Rouze P."/>
            <person name="Verhelst B."/>
            <person name="Lin Y.-C."/>
            <person name="Bayer T."/>
            <person name="Collen J."/>
            <person name="Dattolo E."/>
            <person name="De Paoli E."/>
            <person name="Dittami S."/>
            <person name="Maumus F."/>
            <person name="Michel G."/>
            <person name="Kersting A."/>
            <person name="Lauritano C."/>
            <person name="Lohaus R."/>
            <person name="Toepel M."/>
            <person name="Tonon T."/>
            <person name="Vanneste K."/>
            <person name="Amirebrahimi M."/>
            <person name="Brakel J."/>
            <person name="Bostroem C."/>
            <person name="Chovatia M."/>
            <person name="Grimwood J."/>
            <person name="Jenkins J.W."/>
            <person name="Jueterbock A."/>
            <person name="Mraz A."/>
            <person name="Stam W.T."/>
            <person name="Tice H."/>
            <person name="Bornberg-Bauer E."/>
            <person name="Green P.J."/>
            <person name="Pearson G.A."/>
            <person name="Procaccini G."/>
            <person name="Duarte C.M."/>
            <person name="Schmutz J."/>
            <person name="Reusch T.B.H."/>
            <person name="Van de Peer Y."/>
        </authorList>
    </citation>
    <scope>NUCLEOTIDE SEQUENCE [LARGE SCALE GENOMIC DNA]</scope>
    <source>
        <strain evidence="6">cv. Finnish</strain>
    </source>
</reference>
<evidence type="ECO:0000313" key="5">
    <source>
        <dbReference type="EMBL" id="KMZ76510.1"/>
    </source>
</evidence>
<evidence type="ECO:0000313" key="6">
    <source>
        <dbReference type="Proteomes" id="UP000036987"/>
    </source>
</evidence>
<keyword evidence="4" id="KW-0052">Apoplast</keyword>
<evidence type="ECO:0000256" key="2">
    <source>
        <dbReference type="ARBA" id="ARBA00011738"/>
    </source>
</evidence>
<gene>
    <name evidence="5" type="ORF">ZOSMA_100G00040</name>
</gene>
<accession>A0A0K9Q6H5</accession>
<comment type="similarity">
    <text evidence="1 4">Belongs to the plant dirigent protein family.</text>
</comment>
<dbReference type="GO" id="GO:0009699">
    <property type="term" value="P:phenylpropanoid biosynthetic process"/>
    <property type="evidence" value="ECO:0007669"/>
    <property type="project" value="UniProtKB-ARBA"/>
</dbReference>
<comment type="function">
    <text evidence="4">Dirigent proteins impart stereoselectivity on the phenoxy radical-coupling reaction, yielding optically active lignans from two molecules of coniferyl alcohol in the biosynthesis of lignans, flavonolignans, and alkaloids and thus plays a central role in plant secondary metabolism.</text>
</comment>
<keyword evidence="6" id="KW-1185">Reference proteome</keyword>
<dbReference type="InterPro" id="IPR044859">
    <property type="entry name" value="Allene_oxi_cyc_Dirigent"/>
</dbReference>
<proteinExistence type="inferred from homology"/>
<dbReference type="OMA" id="QASTHTF"/>
<evidence type="ECO:0000256" key="4">
    <source>
        <dbReference type="RuleBase" id="RU363099"/>
    </source>
</evidence>
<dbReference type="PANTHER" id="PTHR21495">
    <property type="entry name" value="NUCLEOPORIN-RELATED"/>
    <property type="match status" value="1"/>
</dbReference>
<feature type="signal peptide" evidence="4">
    <location>
        <begin position="1"/>
        <end position="17"/>
    </location>
</feature>
<feature type="chain" id="PRO_5008191209" description="Dirigent protein" evidence="4">
    <location>
        <begin position="18"/>
        <end position="189"/>
    </location>
</feature>
<keyword evidence="4" id="KW-0732">Signal</keyword>
<dbReference type="GO" id="GO:0048046">
    <property type="term" value="C:apoplast"/>
    <property type="evidence" value="ECO:0007669"/>
    <property type="project" value="UniProtKB-SubCell"/>
</dbReference>
<dbReference type="InterPro" id="IPR004265">
    <property type="entry name" value="Dirigent"/>
</dbReference>
<comment type="caution">
    <text evidence="5">The sequence shown here is derived from an EMBL/GenBank/DDBJ whole genome shotgun (WGS) entry which is preliminary data.</text>
</comment>
<comment type="subcellular location">
    <subcellularLocation>
        <location evidence="4">Secreted</location>
        <location evidence="4">Extracellular space</location>
        <location evidence="4">Apoplast</location>
    </subcellularLocation>
</comment>
<dbReference type="Pfam" id="PF03018">
    <property type="entry name" value="Dirigent"/>
    <property type="match status" value="1"/>
</dbReference>
<comment type="subunit">
    <text evidence="2 4">Homodimer.</text>
</comment>
<evidence type="ECO:0000256" key="3">
    <source>
        <dbReference type="ARBA" id="ARBA00022525"/>
    </source>
</evidence>
<evidence type="ECO:0000256" key="1">
    <source>
        <dbReference type="ARBA" id="ARBA00010746"/>
    </source>
</evidence>
<protein>
    <recommendedName>
        <fullName evidence="4">Dirigent protein</fullName>
    </recommendedName>
</protein>
<sequence length="189" mass="20637">MASTTAILLIFLLSVSSTTFVFLCQGKQLVVEVKDAPKLPKLKQTQLQFYIKENFTGPDPTGVPIAQAASTNSSATQFGLTYVFDHPLTLDPETTVDVVGRAQGIFSLTSKEIVSTTVLITFIFNEERFNGSTLVVSGRVESGDGRKELPVIGGSGAFRFATGYCDIKPYDIGGGLELPFYNIYVRHYY</sequence>
<dbReference type="Proteomes" id="UP000036987">
    <property type="component" value="Unassembled WGS sequence"/>
</dbReference>
<dbReference type="EMBL" id="LFYR01000012">
    <property type="protein sequence ID" value="KMZ76510.1"/>
    <property type="molecule type" value="Genomic_DNA"/>
</dbReference>
<dbReference type="Gene3D" id="2.40.480.10">
    <property type="entry name" value="Allene oxide cyclase-like"/>
    <property type="match status" value="1"/>
</dbReference>
<name>A0A0K9Q6H5_ZOSMR</name>